<evidence type="ECO:0000313" key="1">
    <source>
        <dbReference type="EMBL" id="CAK9005684.1"/>
    </source>
</evidence>
<comment type="caution">
    <text evidence="1">The sequence shown here is derived from an EMBL/GenBank/DDBJ whole genome shotgun (WGS) entry which is preliminary data.</text>
</comment>
<proteinExistence type="predicted"/>
<dbReference type="EMBL" id="CAXAMN010003670">
    <property type="protein sequence ID" value="CAK9005684.1"/>
    <property type="molecule type" value="Genomic_DNA"/>
</dbReference>
<sequence length="136" mass="14784">MGYRGIEIDICEDAQDAKKHASELAGEIEKAVTAGQNVLIPFAQEEDLPLLPIRGTPFEKLMVATLQNTSMIGVYAVHAEPGAGKSTAAALAALELLGRETKDIIVLLQNDFERQLKSFLPMWSSLQKLFAPSSPF</sequence>
<protein>
    <submittedName>
        <fullName evidence="1">Uncharacterized protein</fullName>
    </submittedName>
</protein>
<keyword evidence="2" id="KW-1185">Reference proteome</keyword>
<evidence type="ECO:0000313" key="2">
    <source>
        <dbReference type="Proteomes" id="UP001642484"/>
    </source>
</evidence>
<reference evidence="1 2" key="1">
    <citation type="submission" date="2024-02" db="EMBL/GenBank/DDBJ databases">
        <authorList>
            <person name="Chen Y."/>
            <person name="Shah S."/>
            <person name="Dougan E. K."/>
            <person name="Thang M."/>
            <person name="Chan C."/>
        </authorList>
    </citation>
    <scope>NUCLEOTIDE SEQUENCE [LARGE SCALE GENOMIC DNA]</scope>
</reference>
<dbReference type="Proteomes" id="UP001642484">
    <property type="component" value="Unassembled WGS sequence"/>
</dbReference>
<accession>A0ABP0IUB7</accession>
<organism evidence="1 2">
    <name type="scientific">Durusdinium trenchii</name>
    <dbReference type="NCBI Taxonomy" id="1381693"/>
    <lineage>
        <taxon>Eukaryota</taxon>
        <taxon>Sar</taxon>
        <taxon>Alveolata</taxon>
        <taxon>Dinophyceae</taxon>
        <taxon>Suessiales</taxon>
        <taxon>Symbiodiniaceae</taxon>
        <taxon>Durusdinium</taxon>
    </lineage>
</organism>
<name>A0ABP0IUB7_9DINO</name>
<gene>
    <name evidence="1" type="ORF">CCMP2556_LOCUS8159</name>
</gene>